<dbReference type="PANTHER" id="PTHR23360">
    <property type="entry name" value="G-PROTEIN COUPLED RECEPTORS FAMILY 1 PROFILE DOMAIN-CONTAINING PROTEIN-RELATED"/>
    <property type="match status" value="1"/>
</dbReference>
<dbReference type="InterPro" id="IPR000276">
    <property type="entry name" value="GPCR_Rhodpsn"/>
</dbReference>
<dbReference type="Proteomes" id="UP000095287">
    <property type="component" value="Unplaced"/>
</dbReference>
<evidence type="ECO:0000256" key="2">
    <source>
        <dbReference type="ARBA" id="ARBA00022692"/>
    </source>
</evidence>
<feature type="transmembrane region" description="Helical" evidence="5">
    <location>
        <begin position="162"/>
        <end position="184"/>
    </location>
</feature>
<evidence type="ECO:0000313" key="8">
    <source>
        <dbReference type="WBParaSite" id="L893_g28371.t1"/>
    </source>
</evidence>
<dbReference type="GO" id="GO:0004930">
    <property type="term" value="F:G protein-coupled receptor activity"/>
    <property type="evidence" value="ECO:0007669"/>
    <property type="project" value="InterPro"/>
</dbReference>
<evidence type="ECO:0000313" key="7">
    <source>
        <dbReference type="Proteomes" id="UP000095287"/>
    </source>
</evidence>
<dbReference type="WBParaSite" id="L893_g28371.t1">
    <property type="protein sequence ID" value="L893_g28371.t1"/>
    <property type="gene ID" value="L893_g28371"/>
</dbReference>
<evidence type="ECO:0000259" key="6">
    <source>
        <dbReference type="PROSITE" id="PS50262"/>
    </source>
</evidence>
<dbReference type="CDD" id="cd00637">
    <property type="entry name" value="7tm_classA_rhodopsin-like"/>
    <property type="match status" value="1"/>
</dbReference>
<feature type="transmembrane region" description="Helical" evidence="5">
    <location>
        <begin position="42"/>
        <end position="62"/>
    </location>
</feature>
<dbReference type="SMART" id="SM01381">
    <property type="entry name" value="7TM_GPCR_Srsx"/>
    <property type="match status" value="1"/>
</dbReference>
<evidence type="ECO:0000256" key="5">
    <source>
        <dbReference type="SAM" id="Phobius"/>
    </source>
</evidence>
<sequence>MSTSTSARFASYAELFIGVFGLFGNVNMLIAVARKKKLRSKCYLLMALIAFYDTIAIGFEYFQALVFILEVPITTRQCFQTIFMFVFTLNMQIFTVLSVAFDRLLAVTFPTRYRMIADKTWILVTLAPGLVANAIFLPWAYITTNDFPVNGCNPPSSLPDDVAFWWSKMAVATNIAVVVIYIVVIQAIRIRGIWTTEPTVRLGTPLKERN</sequence>
<feature type="domain" description="G-protein coupled receptors family 1 profile" evidence="6">
    <location>
        <begin position="24"/>
        <end position="141"/>
    </location>
</feature>
<dbReference type="Pfam" id="PF10320">
    <property type="entry name" value="7TM_GPCR_Srsx"/>
    <property type="match status" value="1"/>
</dbReference>
<dbReference type="SUPFAM" id="SSF81321">
    <property type="entry name" value="Family A G protein-coupled receptor-like"/>
    <property type="match status" value="1"/>
</dbReference>
<evidence type="ECO:0000256" key="3">
    <source>
        <dbReference type="ARBA" id="ARBA00022989"/>
    </source>
</evidence>
<dbReference type="InterPro" id="IPR017452">
    <property type="entry name" value="GPCR_Rhodpsn_7TM"/>
</dbReference>
<dbReference type="Gene3D" id="1.20.1070.10">
    <property type="entry name" value="Rhodopsin 7-helix transmembrane proteins"/>
    <property type="match status" value="1"/>
</dbReference>
<keyword evidence="7" id="KW-1185">Reference proteome</keyword>
<dbReference type="PROSITE" id="PS50262">
    <property type="entry name" value="G_PROTEIN_RECEP_F1_2"/>
    <property type="match status" value="1"/>
</dbReference>
<dbReference type="InterPro" id="IPR047130">
    <property type="entry name" value="7TM_GPCR_Srsx_nematod"/>
</dbReference>
<dbReference type="AlphaFoldDB" id="A0A1I7ZPM6"/>
<keyword evidence="3 5" id="KW-1133">Transmembrane helix</keyword>
<accession>A0A1I7ZPM6</accession>
<organism evidence="7 8">
    <name type="scientific">Steinernema glaseri</name>
    <dbReference type="NCBI Taxonomy" id="37863"/>
    <lineage>
        <taxon>Eukaryota</taxon>
        <taxon>Metazoa</taxon>
        <taxon>Ecdysozoa</taxon>
        <taxon>Nematoda</taxon>
        <taxon>Chromadorea</taxon>
        <taxon>Rhabditida</taxon>
        <taxon>Tylenchina</taxon>
        <taxon>Panagrolaimomorpha</taxon>
        <taxon>Strongyloidoidea</taxon>
        <taxon>Steinernematidae</taxon>
        <taxon>Steinernema</taxon>
    </lineage>
</organism>
<reference evidence="8" key="1">
    <citation type="submission" date="2016-11" db="UniProtKB">
        <authorList>
            <consortium name="WormBaseParasite"/>
        </authorList>
    </citation>
    <scope>IDENTIFICATION</scope>
</reference>
<keyword evidence="4 5" id="KW-0472">Membrane</keyword>
<comment type="subcellular location">
    <subcellularLocation>
        <location evidence="1">Membrane</location>
    </subcellularLocation>
</comment>
<feature type="transmembrane region" description="Helical" evidence="5">
    <location>
        <begin position="82"/>
        <end position="101"/>
    </location>
</feature>
<evidence type="ECO:0000256" key="4">
    <source>
        <dbReference type="ARBA" id="ARBA00023136"/>
    </source>
</evidence>
<protein>
    <submittedName>
        <fullName evidence="8">G_PROTEIN_RECEP_F1_2 domain-containing protein</fullName>
    </submittedName>
</protein>
<feature type="transmembrane region" description="Helical" evidence="5">
    <location>
        <begin position="12"/>
        <end position="30"/>
    </location>
</feature>
<dbReference type="PANTHER" id="PTHR23360:SF37">
    <property type="entry name" value="G-PROTEIN COUPLED RECEPTORS FAMILY 1 PROFILE DOMAIN-CONTAINING PROTEIN"/>
    <property type="match status" value="1"/>
</dbReference>
<proteinExistence type="predicted"/>
<dbReference type="InterPro" id="IPR019424">
    <property type="entry name" value="7TM_GPCR_Srsx"/>
</dbReference>
<feature type="transmembrane region" description="Helical" evidence="5">
    <location>
        <begin position="121"/>
        <end position="142"/>
    </location>
</feature>
<keyword evidence="2 5" id="KW-0812">Transmembrane</keyword>
<dbReference type="GO" id="GO:0016020">
    <property type="term" value="C:membrane"/>
    <property type="evidence" value="ECO:0007669"/>
    <property type="project" value="UniProtKB-SubCell"/>
</dbReference>
<evidence type="ECO:0000256" key="1">
    <source>
        <dbReference type="ARBA" id="ARBA00004370"/>
    </source>
</evidence>
<name>A0A1I7ZPM6_9BILA</name>